<keyword evidence="2" id="KW-1185">Reference proteome</keyword>
<dbReference type="Gene3D" id="3.30.1240.10">
    <property type="match status" value="1"/>
</dbReference>
<dbReference type="Pfam" id="PF08282">
    <property type="entry name" value="Hydrolase_3"/>
    <property type="match status" value="1"/>
</dbReference>
<dbReference type="STRING" id="1157490.EL26_06980"/>
<gene>
    <name evidence="1" type="ORF">EL26_06980</name>
</gene>
<dbReference type="SFLD" id="SFLDS00003">
    <property type="entry name" value="Haloacid_Dehalogenase"/>
    <property type="match status" value="1"/>
</dbReference>
<proteinExistence type="predicted"/>
<organism evidence="1 2">
    <name type="scientific">Tumebacillus flagellatus</name>
    <dbReference type="NCBI Taxonomy" id="1157490"/>
    <lineage>
        <taxon>Bacteria</taxon>
        <taxon>Bacillati</taxon>
        <taxon>Bacillota</taxon>
        <taxon>Bacilli</taxon>
        <taxon>Bacillales</taxon>
        <taxon>Alicyclobacillaceae</taxon>
        <taxon>Tumebacillus</taxon>
    </lineage>
</organism>
<dbReference type="PANTHER" id="PTHR10000:SF25">
    <property type="entry name" value="PHOSPHATASE YKRA-RELATED"/>
    <property type="match status" value="1"/>
</dbReference>
<evidence type="ECO:0008006" key="3">
    <source>
        <dbReference type="Google" id="ProtNLM"/>
    </source>
</evidence>
<dbReference type="GO" id="GO:0000287">
    <property type="term" value="F:magnesium ion binding"/>
    <property type="evidence" value="ECO:0007669"/>
    <property type="project" value="TreeGrafter"/>
</dbReference>
<accession>A0A074LTK8</accession>
<dbReference type="SFLD" id="SFLDG01140">
    <property type="entry name" value="C2.B:_Phosphomannomutase_and_P"/>
    <property type="match status" value="1"/>
</dbReference>
<dbReference type="PROSITE" id="PS01229">
    <property type="entry name" value="COF_2"/>
    <property type="match status" value="1"/>
</dbReference>
<dbReference type="EMBL" id="JMIR01000007">
    <property type="protein sequence ID" value="KEO83925.1"/>
    <property type="molecule type" value="Genomic_DNA"/>
</dbReference>
<evidence type="ECO:0000313" key="1">
    <source>
        <dbReference type="EMBL" id="KEO83925.1"/>
    </source>
</evidence>
<evidence type="ECO:0000313" key="2">
    <source>
        <dbReference type="Proteomes" id="UP000027931"/>
    </source>
</evidence>
<dbReference type="PANTHER" id="PTHR10000">
    <property type="entry name" value="PHOSPHOSERINE PHOSPHATASE"/>
    <property type="match status" value="1"/>
</dbReference>
<dbReference type="AlphaFoldDB" id="A0A074LTK8"/>
<dbReference type="InterPro" id="IPR023214">
    <property type="entry name" value="HAD_sf"/>
</dbReference>
<dbReference type="SUPFAM" id="SSF56784">
    <property type="entry name" value="HAD-like"/>
    <property type="match status" value="1"/>
</dbReference>
<comment type="caution">
    <text evidence="1">The sequence shown here is derived from an EMBL/GenBank/DDBJ whole genome shotgun (WGS) entry which is preliminary data.</text>
</comment>
<dbReference type="Proteomes" id="UP000027931">
    <property type="component" value="Unassembled WGS sequence"/>
</dbReference>
<dbReference type="InterPro" id="IPR036412">
    <property type="entry name" value="HAD-like_sf"/>
</dbReference>
<dbReference type="InterPro" id="IPR006379">
    <property type="entry name" value="HAD-SF_hydro_IIB"/>
</dbReference>
<dbReference type="GO" id="GO:0016791">
    <property type="term" value="F:phosphatase activity"/>
    <property type="evidence" value="ECO:0007669"/>
    <property type="project" value="TreeGrafter"/>
</dbReference>
<dbReference type="GO" id="GO:0005829">
    <property type="term" value="C:cytosol"/>
    <property type="evidence" value="ECO:0007669"/>
    <property type="project" value="TreeGrafter"/>
</dbReference>
<dbReference type="Gene3D" id="3.40.50.1000">
    <property type="entry name" value="HAD superfamily/HAD-like"/>
    <property type="match status" value="1"/>
</dbReference>
<dbReference type="NCBIfam" id="TIGR01484">
    <property type="entry name" value="HAD-SF-IIB"/>
    <property type="match status" value="1"/>
</dbReference>
<reference evidence="1" key="1">
    <citation type="journal article" date="2013" name="Int. J. Syst. Evol. Microbiol.">
        <title>Tumebacillus flagellatus sp. nov., an alpha-amylase/pullulanase-producing bacterium isolated from cassava wastewater.</title>
        <authorList>
            <person name="Wang Q."/>
            <person name="Xie N."/>
            <person name="Qin Y."/>
            <person name="Shen N."/>
            <person name="Zhu J."/>
            <person name="Mi H."/>
            <person name="Huang R."/>
        </authorList>
    </citation>
    <scope>NUCLEOTIDE SEQUENCE [LARGE SCALE GENOMIC DNA]</scope>
    <source>
        <strain evidence="1">GST4</strain>
    </source>
</reference>
<dbReference type="InterPro" id="IPR000150">
    <property type="entry name" value="Cof"/>
</dbReference>
<sequence>MTPGPTDPTNTGIKIVFFDVDGTLMHEKKIPDSAKRAVELLQERGVLPVLATGRPEFEIKSVREQLGIDWAITCNGAHIGCRGETVYHTPFSREIVVDWMTLAAEHNHSFLLYGAETMLISTSAECPLFLQARQEIGFLDPLTYETLDEIPEVYQFIAFLDETEQKRYTDPYEDEVALHRWRPWAIDLNPRGVNKSVGISTLLDHFGFTREQAAAFGDGLNDLEMLQFVGRGIAMGNGHPDLLAVAPLRTKHAGEDGILYGVENLVLASK</sequence>
<protein>
    <recommendedName>
        <fullName evidence="3">Hydrolase Cof</fullName>
    </recommendedName>
</protein>
<dbReference type="NCBIfam" id="TIGR00099">
    <property type="entry name" value="Cof-subfamily"/>
    <property type="match status" value="1"/>
</dbReference>
<dbReference type="eggNOG" id="COG0561">
    <property type="taxonomic scope" value="Bacteria"/>
</dbReference>
<reference evidence="1" key="2">
    <citation type="submission" date="2014-04" db="EMBL/GenBank/DDBJ databases">
        <authorList>
            <person name="Wang Q.-Y."/>
            <person name="Xie N.-Z."/>
            <person name="Qin Y."/>
            <person name="Shen N.-K."/>
            <person name="Zhu J."/>
            <person name="Mi H.-Z."/>
            <person name="Huang R.-B."/>
        </authorList>
    </citation>
    <scope>NUCLEOTIDE SEQUENCE</scope>
    <source>
        <strain evidence="1">GST4</strain>
    </source>
</reference>
<name>A0A074LTK8_9BACL</name>